<evidence type="ECO:0000256" key="2">
    <source>
        <dbReference type="ARBA" id="ARBA00022801"/>
    </source>
</evidence>
<keyword evidence="2" id="KW-0378">Hydrolase</keyword>
<dbReference type="Gene3D" id="3.40.50.1820">
    <property type="entry name" value="alpha/beta hydrolase"/>
    <property type="match status" value="1"/>
</dbReference>
<dbReference type="GO" id="GO:0016787">
    <property type="term" value="F:hydrolase activity"/>
    <property type="evidence" value="ECO:0007669"/>
    <property type="project" value="UniProtKB-KW"/>
</dbReference>
<protein>
    <submittedName>
        <fullName evidence="5">Lipase</fullName>
    </submittedName>
</protein>
<proteinExistence type="predicted"/>
<evidence type="ECO:0000313" key="5">
    <source>
        <dbReference type="EMBL" id="KAK4199129.1"/>
    </source>
</evidence>
<dbReference type="InterPro" id="IPR002921">
    <property type="entry name" value="Fungal_lipase-type"/>
</dbReference>
<dbReference type="PANTHER" id="PTHR46640">
    <property type="entry name" value="TRIACYLGLYCEROL LIPASE, PUTATIVE (AFU_ORTHOLOGUE AFUA_6G06510)-RELATED"/>
    <property type="match status" value="1"/>
</dbReference>
<dbReference type="InterPro" id="IPR029058">
    <property type="entry name" value="AB_hydrolase_fold"/>
</dbReference>
<evidence type="ECO:0000259" key="4">
    <source>
        <dbReference type="Pfam" id="PF01764"/>
    </source>
</evidence>
<gene>
    <name evidence="5" type="ORF">QBC40DRAFT_349706</name>
</gene>
<name>A0AAN6XEL3_9PEZI</name>
<dbReference type="InterPro" id="IPR051299">
    <property type="entry name" value="AB_hydrolase_lip/est"/>
</dbReference>
<sequence>MKPLIPPAPHLAVSLLSFLLGTAKANPISTITTTTTTTTTSTTAVAKDGVSPQFFSSLERLSRLVDVSYCVGTPGTGGLSSPFSCSSRCGDVDIAGRLELIRSWNTGFLSMEDSCGYVAFDHPPPERQDEGKIVVAFRGTYSLANTIVDLSTVPQEYVPYPADPGEGDGEGSRERGPRCMNCTVHMGFMASWKAAREVVLPTVEKARRRYPGYGVELVGHSLGGAVAMLAGLEMRAGLGWEGVRVTTFGEPMVGNKGLVEYVDEVFGLKDDGMKAEERDYRRVTHKGDPVPLLPLREWGFRSHAGEVFITKGDLPPGPKDLRICEGDRDKLCLNGEDGDEKEKGVWFKEMVEELSHKEDDELWEREAGWPTRFKLWQLLFAHRDYFWRLGLCVPGGDPIDWGRGRYNISEGDDEMRDL</sequence>
<reference evidence="5" key="2">
    <citation type="submission" date="2023-05" db="EMBL/GenBank/DDBJ databases">
        <authorList>
            <consortium name="Lawrence Berkeley National Laboratory"/>
            <person name="Steindorff A."/>
            <person name="Hensen N."/>
            <person name="Bonometti L."/>
            <person name="Westerberg I."/>
            <person name="Brannstrom I.O."/>
            <person name="Guillou S."/>
            <person name="Cros-Aarteil S."/>
            <person name="Calhoun S."/>
            <person name="Haridas S."/>
            <person name="Kuo A."/>
            <person name="Mondo S."/>
            <person name="Pangilinan J."/>
            <person name="Riley R."/>
            <person name="Labutti K."/>
            <person name="Andreopoulos B."/>
            <person name="Lipzen A."/>
            <person name="Chen C."/>
            <person name="Yanf M."/>
            <person name="Daum C."/>
            <person name="Ng V."/>
            <person name="Clum A."/>
            <person name="Ohm R."/>
            <person name="Martin F."/>
            <person name="Silar P."/>
            <person name="Natvig D."/>
            <person name="Lalanne C."/>
            <person name="Gautier V."/>
            <person name="Ament-Velasquez S.L."/>
            <person name="Kruys A."/>
            <person name="Hutchinson M.I."/>
            <person name="Powell A.J."/>
            <person name="Barry K."/>
            <person name="Miller A.N."/>
            <person name="Grigoriev I.V."/>
            <person name="Debuchy R."/>
            <person name="Gladieux P."/>
            <person name="Thoren M.H."/>
            <person name="Johannesson H."/>
        </authorList>
    </citation>
    <scope>NUCLEOTIDE SEQUENCE</scope>
    <source>
        <strain evidence="5">CBS 315.58</strain>
    </source>
</reference>
<comment type="caution">
    <text evidence="5">The sequence shown here is derived from an EMBL/GenBank/DDBJ whole genome shotgun (WGS) entry which is preliminary data.</text>
</comment>
<accession>A0AAN6XEL3</accession>
<dbReference type="GO" id="GO:0006629">
    <property type="term" value="P:lipid metabolic process"/>
    <property type="evidence" value="ECO:0007669"/>
    <property type="project" value="InterPro"/>
</dbReference>
<evidence type="ECO:0000256" key="3">
    <source>
        <dbReference type="SAM" id="SignalP"/>
    </source>
</evidence>
<feature type="domain" description="Fungal lipase-type" evidence="4">
    <location>
        <begin position="134"/>
        <end position="296"/>
    </location>
</feature>
<feature type="signal peptide" evidence="3">
    <location>
        <begin position="1"/>
        <end position="25"/>
    </location>
</feature>
<reference evidence="5" key="1">
    <citation type="journal article" date="2023" name="Mol. Phylogenet. Evol.">
        <title>Genome-scale phylogeny and comparative genomics of the fungal order Sordariales.</title>
        <authorList>
            <person name="Hensen N."/>
            <person name="Bonometti L."/>
            <person name="Westerberg I."/>
            <person name="Brannstrom I.O."/>
            <person name="Guillou S."/>
            <person name="Cros-Aarteil S."/>
            <person name="Calhoun S."/>
            <person name="Haridas S."/>
            <person name="Kuo A."/>
            <person name="Mondo S."/>
            <person name="Pangilinan J."/>
            <person name="Riley R."/>
            <person name="LaButti K."/>
            <person name="Andreopoulos B."/>
            <person name="Lipzen A."/>
            <person name="Chen C."/>
            <person name="Yan M."/>
            <person name="Daum C."/>
            <person name="Ng V."/>
            <person name="Clum A."/>
            <person name="Steindorff A."/>
            <person name="Ohm R.A."/>
            <person name="Martin F."/>
            <person name="Silar P."/>
            <person name="Natvig D.O."/>
            <person name="Lalanne C."/>
            <person name="Gautier V."/>
            <person name="Ament-Velasquez S.L."/>
            <person name="Kruys A."/>
            <person name="Hutchinson M.I."/>
            <person name="Powell A.J."/>
            <person name="Barry K."/>
            <person name="Miller A.N."/>
            <person name="Grigoriev I.V."/>
            <person name="Debuchy R."/>
            <person name="Gladieux P."/>
            <person name="Hiltunen Thoren M."/>
            <person name="Johannesson H."/>
        </authorList>
    </citation>
    <scope>NUCLEOTIDE SEQUENCE</scope>
    <source>
        <strain evidence="5">CBS 315.58</strain>
    </source>
</reference>
<organism evidence="5 6">
    <name type="scientific">Triangularia verruculosa</name>
    <dbReference type="NCBI Taxonomy" id="2587418"/>
    <lineage>
        <taxon>Eukaryota</taxon>
        <taxon>Fungi</taxon>
        <taxon>Dikarya</taxon>
        <taxon>Ascomycota</taxon>
        <taxon>Pezizomycotina</taxon>
        <taxon>Sordariomycetes</taxon>
        <taxon>Sordariomycetidae</taxon>
        <taxon>Sordariales</taxon>
        <taxon>Podosporaceae</taxon>
        <taxon>Triangularia</taxon>
    </lineage>
</organism>
<dbReference type="SUPFAM" id="SSF53474">
    <property type="entry name" value="alpha/beta-Hydrolases"/>
    <property type="match status" value="1"/>
</dbReference>
<keyword evidence="1 3" id="KW-0732">Signal</keyword>
<dbReference type="PANTHER" id="PTHR46640:SF1">
    <property type="entry name" value="FUNGAL LIPASE-LIKE DOMAIN-CONTAINING PROTEIN-RELATED"/>
    <property type="match status" value="1"/>
</dbReference>
<dbReference type="Proteomes" id="UP001303160">
    <property type="component" value="Unassembled WGS sequence"/>
</dbReference>
<evidence type="ECO:0000256" key="1">
    <source>
        <dbReference type="ARBA" id="ARBA00022729"/>
    </source>
</evidence>
<dbReference type="Pfam" id="PF01764">
    <property type="entry name" value="Lipase_3"/>
    <property type="match status" value="1"/>
</dbReference>
<evidence type="ECO:0000313" key="6">
    <source>
        <dbReference type="Proteomes" id="UP001303160"/>
    </source>
</evidence>
<dbReference type="AlphaFoldDB" id="A0AAN6XEL3"/>
<keyword evidence="6" id="KW-1185">Reference proteome</keyword>
<feature type="chain" id="PRO_5042814572" evidence="3">
    <location>
        <begin position="26"/>
        <end position="418"/>
    </location>
</feature>
<dbReference type="EMBL" id="MU863936">
    <property type="protein sequence ID" value="KAK4199129.1"/>
    <property type="molecule type" value="Genomic_DNA"/>
</dbReference>
<dbReference type="CDD" id="cd00519">
    <property type="entry name" value="Lipase_3"/>
    <property type="match status" value="1"/>
</dbReference>